<evidence type="ECO:0000313" key="2">
    <source>
        <dbReference type="EMBL" id="KHN05933.1"/>
    </source>
</evidence>
<sequence>MHSTHLGTSRILNMSNFRDNMHSNSSNQVGFVKVYSLYLDAKVDFVAYRRKLSDGVVESVGFRDKFGSAERERNEVTLVREMGAERVLKRLNRLLRMLDCVLGCRPSGAAKNNSLVLVALYQVVRDSFKLYAEVCDVLGVLLDRFSPRWSMSIVLLDQCVKAFFNSVQRLVAWICLHG</sequence>
<dbReference type="SUPFAM" id="SSF89009">
    <property type="entry name" value="GAT-like domain"/>
    <property type="match status" value="1"/>
</dbReference>
<dbReference type="GO" id="GO:0005545">
    <property type="term" value="F:1-phosphatidylinositol binding"/>
    <property type="evidence" value="ECO:0007669"/>
    <property type="project" value="InterPro"/>
</dbReference>
<dbReference type="PANTHER" id="PTHR22951">
    <property type="entry name" value="CLATHRIN ASSEMBLY PROTEIN"/>
    <property type="match status" value="1"/>
</dbReference>
<proteinExistence type="predicted"/>
<dbReference type="EMBL" id="KN667949">
    <property type="protein sequence ID" value="KHN05933.1"/>
    <property type="molecule type" value="Genomic_DNA"/>
</dbReference>
<dbReference type="GO" id="GO:0030136">
    <property type="term" value="C:clathrin-coated vesicle"/>
    <property type="evidence" value="ECO:0007669"/>
    <property type="project" value="InterPro"/>
</dbReference>
<feature type="domain" description="AP180 N-terminal homology (ANTH)" evidence="1">
    <location>
        <begin position="8"/>
        <end position="167"/>
    </location>
</feature>
<dbReference type="GO" id="GO:0048268">
    <property type="term" value="P:clathrin coat assembly"/>
    <property type="evidence" value="ECO:0007669"/>
    <property type="project" value="InterPro"/>
</dbReference>
<dbReference type="Pfam" id="PF07651">
    <property type="entry name" value="ANTH"/>
    <property type="match status" value="1"/>
</dbReference>
<dbReference type="InterPro" id="IPR011417">
    <property type="entry name" value="ANTH_dom"/>
</dbReference>
<name>A0A0B2PE60_GLYSO</name>
<dbReference type="InterPro" id="IPR014712">
    <property type="entry name" value="ANTH_dom_sf"/>
</dbReference>
<dbReference type="InterPro" id="IPR045192">
    <property type="entry name" value="AP180-like"/>
</dbReference>
<protein>
    <submittedName>
        <fullName evidence="2">Putative clathrin assembly protein</fullName>
    </submittedName>
</protein>
<reference evidence="2" key="1">
    <citation type="submission" date="2014-07" db="EMBL/GenBank/DDBJ databases">
        <title>Identification of a novel salt tolerance gene in wild soybean by whole-genome sequencing.</title>
        <authorList>
            <person name="Lam H.-M."/>
            <person name="Qi X."/>
            <person name="Li M.-W."/>
            <person name="Liu X."/>
            <person name="Xie M."/>
            <person name="Ni M."/>
            <person name="Xu X."/>
        </authorList>
    </citation>
    <scope>NUCLEOTIDE SEQUENCE [LARGE SCALE GENOMIC DNA]</scope>
    <source>
        <tissue evidence="2">Root</tissue>
    </source>
</reference>
<dbReference type="PANTHER" id="PTHR22951:SF62">
    <property type="entry name" value="ASSEMBLY PLANT-LIKE PROTEIN, PUTATIVE-RELATED"/>
    <property type="match status" value="1"/>
</dbReference>
<dbReference type="Gene3D" id="1.20.58.150">
    <property type="entry name" value="ANTH domain"/>
    <property type="match status" value="1"/>
</dbReference>
<dbReference type="AlphaFoldDB" id="A0A0B2PE60"/>
<organism evidence="2">
    <name type="scientific">Glycine soja</name>
    <name type="common">Wild soybean</name>
    <dbReference type="NCBI Taxonomy" id="3848"/>
    <lineage>
        <taxon>Eukaryota</taxon>
        <taxon>Viridiplantae</taxon>
        <taxon>Streptophyta</taxon>
        <taxon>Embryophyta</taxon>
        <taxon>Tracheophyta</taxon>
        <taxon>Spermatophyta</taxon>
        <taxon>Magnoliopsida</taxon>
        <taxon>eudicotyledons</taxon>
        <taxon>Gunneridae</taxon>
        <taxon>Pentapetalae</taxon>
        <taxon>rosids</taxon>
        <taxon>fabids</taxon>
        <taxon>Fabales</taxon>
        <taxon>Fabaceae</taxon>
        <taxon>Papilionoideae</taxon>
        <taxon>50 kb inversion clade</taxon>
        <taxon>NPAAA clade</taxon>
        <taxon>indigoferoid/millettioid clade</taxon>
        <taxon>Phaseoleae</taxon>
        <taxon>Glycine</taxon>
        <taxon>Glycine subgen. Soja</taxon>
    </lineage>
</organism>
<dbReference type="GO" id="GO:0000149">
    <property type="term" value="F:SNARE binding"/>
    <property type="evidence" value="ECO:0007669"/>
    <property type="project" value="TreeGrafter"/>
</dbReference>
<dbReference type="GO" id="GO:0072583">
    <property type="term" value="P:clathrin-dependent endocytosis"/>
    <property type="evidence" value="ECO:0007669"/>
    <property type="project" value="InterPro"/>
</dbReference>
<dbReference type="GO" id="GO:0032050">
    <property type="term" value="F:clathrin heavy chain binding"/>
    <property type="evidence" value="ECO:0007669"/>
    <property type="project" value="TreeGrafter"/>
</dbReference>
<dbReference type="Proteomes" id="UP000053555">
    <property type="component" value="Unassembled WGS sequence"/>
</dbReference>
<gene>
    <name evidence="2" type="ORF">glysoja_026521</name>
</gene>
<evidence type="ECO:0000259" key="1">
    <source>
        <dbReference type="Pfam" id="PF07651"/>
    </source>
</evidence>
<dbReference type="GO" id="GO:0005905">
    <property type="term" value="C:clathrin-coated pit"/>
    <property type="evidence" value="ECO:0007669"/>
    <property type="project" value="TreeGrafter"/>
</dbReference>
<dbReference type="GO" id="GO:0006900">
    <property type="term" value="P:vesicle budding from membrane"/>
    <property type="evidence" value="ECO:0007669"/>
    <property type="project" value="TreeGrafter"/>
</dbReference>
<accession>A0A0B2PE60</accession>
<dbReference type="GO" id="GO:0005546">
    <property type="term" value="F:phosphatidylinositol-4,5-bisphosphate binding"/>
    <property type="evidence" value="ECO:0007669"/>
    <property type="project" value="TreeGrafter"/>
</dbReference>